<reference evidence="2 3" key="1">
    <citation type="submission" date="2022-04" db="EMBL/GenBank/DDBJ databases">
        <title>Halobacillus sp. isolated from saltern.</title>
        <authorList>
            <person name="Won M."/>
            <person name="Lee C.-M."/>
            <person name="Woen H.-Y."/>
            <person name="Kwon S.-W."/>
        </authorList>
    </citation>
    <scope>NUCLEOTIDE SEQUENCE [LARGE SCALE GENOMIC DNA]</scope>
    <source>
        <strain evidence="2 3">SSBR10-3</strain>
    </source>
</reference>
<evidence type="ECO:0000313" key="3">
    <source>
        <dbReference type="Proteomes" id="UP000831787"/>
    </source>
</evidence>
<dbReference type="Pfam" id="PF17259">
    <property type="entry name" value="DUF5325"/>
    <property type="match status" value="1"/>
</dbReference>
<accession>A0ABY4EFC5</accession>
<keyword evidence="3" id="KW-1185">Reference proteome</keyword>
<keyword evidence="1" id="KW-0472">Membrane</keyword>
<keyword evidence="1" id="KW-0812">Transmembrane</keyword>
<gene>
    <name evidence="2" type="ORF">MUN89_14690</name>
</gene>
<dbReference type="Proteomes" id="UP000831787">
    <property type="component" value="Chromosome"/>
</dbReference>
<name>A0ABY4EFC5_9BACI</name>
<keyword evidence="1" id="KW-1133">Transmembrane helix</keyword>
<protein>
    <submittedName>
        <fullName evidence="2">YlaF family protein</fullName>
    </submittedName>
</protein>
<dbReference type="InterPro" id="IPR035211">
    <property type="entry name" value="DUF5325"/>
</dbReference>
<evidence type="ECO:0000256" key="1">
    <source>
        <dbReference type="SAM" id="Phobius"/>
    </source>
</evidence>
<feature type="transmembrane region" description="Helical" evidence="1">
    <location>
        <begin position="30"/>
        <end position="49"/>
    </location>
</feature>
<sequence>MNKFQWDMAILALFAILSFTSVGFAIGQHIFWLAGSLFLLGFVFMGVGFKRKRRRQQT</sequence>
<proteinExistence type="predicted"/>
<organism evidence="2 3">
    <name type="scientific">Halobacillus salinarum</name>
    <dbReference type="NCBI Taxonomy" id="2932257"/>
    <lineage>
        <taxon>Bacteria</taxon>
        <taxon>Bacillati</taxon>
        <taxon>Bacillota</taxon>
        <taxon>Bacilli</taxon>
        <taxon>Bacillales</taxon>
        <taxon>Bacillaceae</taxon>
        <taxon>Halobacillus</taxon>
    </lineage>
</organism>
<evidence type="ECO:0000313" key="2">
    <source>
        <dbReference type="EMBL" id="UOQ43176.1"/>
    </source>
</evidence>
<dbReference type="RefSeq" id="WP_244708535.1">
    <property type="nucleotide sequence ID" value="NZ_CP095073.1"/>
</dbReference>
<dbReference type="EMBL" id="CP095073">
    <property type="protein sequence ID" value="UOQ43176.1"/>
    <property type="molecule type" value="Genomic_DNA"/>
</dbReference>